<feature type="compositionally biased region" description="Polar residues" evidence="1">
    <location>
        <begin position="484"/>
        <end position="503"/>
    </location>
</feature>
<gene>
    <name evidence="2" type="ORF">CPLU01_03903</name>
</gene>
<evidence type="ECO:0000313" key="3">
    <source>
        <dbReference type="Proteomes" id="UP000654918"/>
    </source>
</evidence>
<feature type="compositionally biased region" description="Polar residues" evidence="1">
    <location>
        <begin position="680"/>
        <end position="709"/>
    </location>
</feature>
<name>A0A8H6NKC7_9PEZI</name>
<feature type="region of interest" description="Disordered" evidence="1">
    <location>
        <begin position="389"/>
        <end position="450"/>
    </location>
</feature>
<evidence type="ECO:0000313" key="2">
    <source>
        <dbReference type="EMBL" id="KAF6835998.1"/>
    </source>
</evidence>
<protein>
    <submittedName>
        <fullName evidence="2">Uncharacterized protein</fullName>
    </submittedName>
</protein>
<feature type="compositionally biased region" description="Polar residues" evidence="1">
    <location>
        <begin position="520"/>
        <end position="545"/>
    </location>
</feature>
<feature type="compositionally biased region" description="Polar residues" evidence="1">
    <location>
        <begin position="553"/>
        <end position="565"/>
    </location>
</feature>
<proteinExistence type="predicted"/>
<feature type="compositionally biased region" description="Polar residues" evidence="1">
    <location>
        <begin position="734"/>
        <end position="755"/>
    </location>
</feature>
<dbReference type="Proteomes" id="UP000654918">
    <property type="component" value="Unassembled WGS sequence"/>
</dbReference>
<accession>A0A8H6NKC7</accession>
<feature type="region of interest" description="Disordered" evidence="1">
    <location>
        <begin position="462"/>
        <end position="830"/>
    </location>
</feature>
<organism evidence="2 3">
    <name type="scientific">Colletotrichum plurivorum</name>
    <dbReference type="NCBI Taxonomy" id="2175906"/>
    <lineage>
        <taxon>Eukaryota</taxon>
        <taxon>Fungi</taxon>
        <taxon>Dikarya</taxon>
        <taxon>Ascomycota</taxon>
        <taxon>Pezizomycotina</taxon>
        <taxon>Sordariomycetes</taxon>
        <taxon>Hypocreomycetidae</taxon>
        <taxon>Glomerellales</taxon>
        <taxon>Glomerellaceae</taxon>
        <taxon>Colletotrichum</taxon>
        <taxon>Colletotrichum orchidearum species complex</taxon>
    </lineage>
</organism>
<sequence length="830" mass="88621">MTRKGRSSTLCEWALGVSVEEYCDSVQRRRARKSSGRQRISVEISTDDESEEDTVKITYPRAGRTKESSTLTSNIKKVRFQNAMPKSALKATDTVDTDSAGDKSKSAEVETSESEADPKPKKSEKKTHKSEKSSKKKVIDSSSESEAETEATETETDSEDEIPPNKNKENKNKENKNKENKNKENKNKENKNKESKNKESKKVEKKVKDKVTSEIEPNNVGPTTKKRVEKNDAIAEKTKKRKETEKLRPEAALSPHLRRPNLIMPVRAEVLQVEHTIEGVEDPRPNAFVDHQHGVVRVYHGPAYGNPYGLLYPARDPSRRPLSIGVPHPLQNPYFHGFANPSNPGDNHFKGHSPWGGIPVTCMPGGPPLMAPIDPTQMPAYWGPMSPTRAVSVKGSPKPVMSGANPAAKEQGWDTNVGPDAKVTSPPKENKSKPPDNNVAPVSPLKINLTVNPNTPWAELATSLGKKSSPDKNGSHAGSKVNGWGSNNGSKRSWGSKKSTGWQTLPGGQHPDLAWGAPEKSQTGSNSGWGQTNNDNLNWTQTGDANNDAWGATGNNDGWNTTTADGPSDGAWAASGNTQGINGQGSSGGDNNWGASNDQSGDAWNNVGGNYADVNWGTGSNHSNKSKKSNKSRAGGGNSRSASGQSKSAPNWDGQSNNVGFSGRVVSSGSNGSHRSRKSQPQASSNGGWDNNAGPTTNSPIGQGSNKSSGSKRDGSQKGSNNGDAWKTGDVRDNSTWISDNNAGPTTNSPNASQTSKHSKKSDKNNDDAYGAGNGAGWGPETTGREVNYNPTGTEMSKGSSSSKSMPGAWEPTWGDPSLAQSTGGAADVW</sequence>
<feature type="compositionally biased region" description="Acidic residues" evidence="1">
    <location>
        <begin position="143"/>
        <end position="162"/>
    </location>
</feature>
<keyword evidence="3" id="KW-1185">Reference proteome</keyword>
<dbReference type="AlphaFoldDB" id="A0A8H6NKC7"/>
<comment type="caution">
    <text evidence="2">The sequence shown here is derived from an EMBL/GenBank/DDBJ whole genome shotgun (WGS) entry which is preliminary data.</text>
</comment>
<feature type="compositionally biased region" description="Basic and acidic residues" evidence="1">
    <location>
        <begin position="229"/>
        <end position="247"/>
    </location>
</feature>
<dbReference type="EMBL" id="WIGO01000035">
    <property type="protein sequence ID" value="KAF6835998.1"/>
    <property type="molecule type" value="Genomic_DNA"/>
</dbReference>
<feature type="region of interest" description="Disordered" evidence="1">
    <location>
        <begin position="25"/>
        <end position="247"/>
    </location>
</feature>
<feature type="compositionally biased region" description="Basic and acidic residues" evidence="1">
    <location>
        <begin position="166"/>
        <end position="213"/>
    </location>
</feature>
<reference evidence="2" key="1">
    <citation type="journal article" date="2020" name="Phytopathology">
        <title>Genome Sequence Resources of Colletotrichum truncatum, C. plurivorum, C. musicola, and C. sojae: Four Species Pathogenic to Soybean (Glycine max).</title>
        <authorList>
            <person name="Rogerio F."/>
            <person name="Boufleur T.R."/>
            <person name="Ciampi-Guillardi M."/>
            <person name="Sukno S.A."/>
            <person name="Thon M.R."/>
            <person name="Massola Junior N.S."/>
            <person name="Baroncelli R."/>
        </authorList>
    </citation>
    <scope>NUCLEOTIDE SEQUENCE</scope>
    <source>
        <strain evidence="2">LFN00145</strain>
    </source>
</reference>
<feature type="compositionally biased region" description="Basic and acidic residues" evidence="1">
    <location>
        <begin position="130"/>
        <end position="139"/>
    </location>
</feature>
<evidence type="ECO:0000256" key="1">
    <source>
        <dbReference type="SAM" id="MobiDB-lite"/>
    </source>
</evidence>
<feature type="compositionally biased region" description="Low complexity" evidence="1">
    <location>
        <begin position="656"/>
        <end position="673"/>
    </location>
</feature>
<feature type="compositionally biased region" description="Polar residues" evidence="1">
    <location>
        <begin position="589"/>
        <end position="603"/>
    </location>
</feature>
<feature type="compositionally biased region" description="Polar residues" evidence="1">
    <location>
        <begin position="645"/>
        <end position="655"/>
    </location>
</feature>